<dbReference type="HOGENOM" id="CLU_2312852_0_0_1"/>
<proteinExistence type="predicted"/>
<sequence length="111" mass="12604">MVTLWANFHQFHPVTEARIAAWTIWVSRVHLLSNSPRWDWIPRGGQAAERQGLERCLDRESDKPGSDMVAVMEKEKTESVGNCHELAVYHVVQQCEQWCNGKGSAVSGELE</sequence>
<keyword evidence="2" id="KW-1185">Reference proteome</keyword>
<evidence type="ECO:0000313" key="2">
    <source>
        <dbReference type="Proteomes" id="UP000001805"/>
    </source>
</evidence>
<dbReference type="OrthoDB" id="10276433at2759"/>
<dbReference type="GeneID" id="3876694"/>
<dbReference type="VEuPathDB" id="FungiDB:NCU05570"/>
<dbReference type="AlphaFoldDB" id="Q7S6Z3"/>
<organism evidence="1 2">
    <name type="scientific">Neurospora crassa (strain ATCC 24698 / 74-OR23-1A / CBS 708.71 / DSM 1257 / FGSC 987)</name>
    <dbReference type="NCBI Taxonomy" id="367110"/>
    <lineage>
        <taxon>Eukaryota</taxon>
        <taxon>Fungi</taxon>
        <taxon>Dikarya</taxon>
        <taxon>Ascomycota</taxon>
        <taxon>Pezizomycotina</taxon>
        <taxon>Sordariomycetes</taxon>
        <taxon>Sordariomycetidae</taxon>
        <taxon>Sordariales</taxon>
        <taxon>Sordariaceae</taxon>
        <taxon>Neurospora</taxon>
    </lineage>
</organism>
<reference evidence="1 2" key="1">
    <citation type="journal article" date="2003" name="Nature">
        <title>The genome sequence of the filamentous fungus Neurospora crassa.</title>
        <authorList>
            <person name="Galagan J.E."/>
            <person name="Calvo S.E."/>
            <person name="Borkovich K.A."/>
            <person name="Selker E.U."/>
            <person name="Read N.D."/>
            <person name="Jaffe D."/>
            <person name="FitzHugh W."/>
            <person name="Ma L.J."/>
            <person name="Smirnov S."/>
            <person name="Purcell S."/>
            <person name="Rehman B."/>
            <person name="Elkins T."/>
            <person name="Engels R."/>
            <person name="Wang S."/>
            <person name="Nielsen C.B."/>
            <person name="Butler J."/>
            <person name="Endrizzi M."/>
            <person name="Qui D."/>
            <person name="Ianakiev P."/>
            <person name="Bell-Pedersen D."/>
            <person name="Nelson M.A."/>
            <person name="Werner-Washburne M."/>
            <person name="Selitrennikoff C.P."/>
            <person name="Kinsey J.A."/>
            <person name="Braun E.L."/>
            <person name="Zelter A."/>
            <person name="Schulte U."/>
            <person name="Kothe G.O."/>
            <person name="Jedd G."/>
            <person name="Mewes W."/>
            <person name="Staben C."/>
            <person name="Marcotte E."/>
            <person name="Greenberg D."/>
            <person name="Roy A."/>
            <person name="Foley K."/>
            <person name="Naylor J."/>
            <person name="Stange-Thomann N."/>
            <person name="Barrett R."/>
            <person name="Gnerre S."/>
            <person name="Kamal M."/>
            <person name="Kamvysselis M."/>
            <person name="Mauceli E."/>
            <person name="Bielke C."/>
            <person name="Rudd S."/>
            <person name="Frishman D."/>
            <person name="Krystofova S."/>
            <person name="Rasmussen C."/>
            <person name="Metzenberg R.L."/>
            <person name="Perkins D.D."/>
            <person name="Kroken S."/>
            <person name="Cogoni C."/>
            <person name="Macino G."/>
            <person name="Catcheside D."/>
            <person name="Li W."/>
            <person name="Pratt R.J."/>
            <person name="Osmani S.A."/>
            <person name="DeSouza C.P."/>
            <person name="Glass L."/>
            <person name="Orbach M.J."/>
            <person name="Berglund J.A."/>
            <person name="Voelker R."/>
            <person name="Yarden O."/>
            <person name="Plamann M."/>
            <person name="Seiler S."/>
            <person name="Dunlap J."/>
            <person name="Radford A."/>
            <person name="Aramayo R."/>
            <person name="Natvig D.O."/>
            <person name="Alex L.A."/>
            <person name="Mannhaupt G."/>
            <person name="Ebbole D.J."/>
            <person name="Freitag M."/>
            <person name="Paulsen I."/>
            <person name="Sachs M.S."/>
            <person name="Lander E.S."/>
            <person name="Nusbaum C."/>
            <person name="Birren B."/>
        </authorList>
    </citation>
    <scope>NUCLEOTIDE SEQUENCE [LARGE SCALE GENOMIC DNA]</scope>
    <source>
        <strain evidence="2">ATCC 24698 / 74-OR23-1A / CBS 708.71 / DSM 1257 / FGSC 987</strain>
    </source>
</reference>
<dbReference type="InParanoid" id="Q7S6Z3"/>
<dbReference type="OMA" id="CHELAVY"/>
<dbReference type="PaxDb" id="5141-EFNCRP00000005648"/>
<dbReference type="RefSeq" id="XP_960532.1">
    <property type="nucleotide sequence ID" value="XM_955439.1"/>
</dbReference>
<name>Q7S6Z3_NEUCR</name>
<gene>
    <name evidence="1" type="ORF">NCU05570</name>
</gene>
<accession>Q7S6Z3</accession>
<protein>
    <submittedName>
        <fullName evidence="1">Uncharacterized protein</fullName>
    </submittedName>
</protein>
<dbReference type="Proteomes" id="UP000001805">
    <property type="component" value="Chromosome 5, Linkage Group VI"/>
</dbReference>
<dbReference type="KEGG" id="ncr:NCU05570"/>
<evidence type="ECO:0000313" key="1">
    <source>
        <dbReference type="EMBL" id="EAA31296.1"/>
    </source>
</evidence>
<dbReference type="EMBL" id="CM002241">
    <property type="protein sequence ID" value="EAA31296.1"/>
    <property type="molecule type" value="Genomic_DNA"/>
</dbReference>